<dbReference type="InterPro" id="IPR029052">
    <property type="entry name" value="Metallo-depent_PP-like"/>
</dbReference>
<comment type="caution">
    <text evidence="2">The sequence shown here is derived from an EMBL/GenBank/DDBJ whole genome shotgun (WGS) entry which is preliminary data.</text>
</comment>
<proteinExistence type="predicted"/>
<dbReference type="PANTHER" id="PTHR46546">
    <property type="entry name" value="SHEWANELLA-LIKE PROTEIN PHOSPHATASE 1"/>
    <property type="match status" value="1"/>
</dbReference>
<evidence type="ECO:0000313" key="3">
    <source>
        <dbReference type="Proteomes" id="UP000518752"/>
    </source>
</evidence>
<dbReference type="EMBL" id="JAACJN010000006">
    <property type="protein sequence ID" value="KAF5392212.1"/>
    <property type="molecule type" value="Genomic_DNA"/>
</dbReference>
<dbReference type="SUPFAM" id="SSF56300">
    <property type="entry name" value="Metallo-dependent phosphatases"/>
    <property type="match status" value="1"/>
</dbReference>
<dbReference type="PANTHER" id="PTHR46546:SF4">
    <property type="entry name" value="SHEWANELLA-LIKE PROTEIN PHOSPHATASE 1"/>
    <property type="match status" value="1"/>
</dbReference>
<dbReference type="Gene3D" id="3.60.21.10">
    <property type="match status" value="1"/>
</dbReference>
<gene>
    <name evidence="2" type="ORF">D9757_001430</name>
</gene>
<reference evidence="2 3" key="1">
    <citation type="journal article" date="2020" name="ISME J.">
        <title>Uncovering the hidden diversity of litter-decomposition mechanisms in mushroom-forming fungi.</title>
        <authorList>
            <person name="Floudas D."/>
            <person name="Bentzer J."/>
            <person name="Ahren D."/>
            <person name="Johansson T."/>
            <person name="Persson P."/>
            <person name="Tunlid A."/>
        </authorList>
    </citation>
    <scope>NUCLEOTIDE SEQUENCE [LARGE SCALE GENOMIC DNA]</scope>
    <source>
        <strain evidence="2 3">CBS 406.79</strain>
    </source>
</reference>
<organism evidence="2 3">
    <name type="scientific">Collybiopsis confluens</name>
    <dbReference type="NCBI Taxonomy" id="2823264"/>
    <lineage>
        <taxon>Eukaryota</taxon>
        <taxon>Fungi</taxon>
        <taxon>Dikarya</taxon>
        <taxon>Basidiomycota</taxon>
        <taxon>Agaricomycotina</taxon>
        <taxon>Agaricomycetes</taxon>
        <taxon>Agaricomycetidae</taxon>
        <taxon>Agaricales</taxon>
        <taxon>Marasmiineae</taxon>
        <taxon>Omphalotaceae</taxon>
        <taxon>Collybiopsis</taxon>
    </lineage>
</organism>
<name>A0A8H5MFM5_9AGAR</name>
<accession>A0A8H5MFM5</accession>
<dbReference type="GO" id="GO:0016787">
    <property type="term" value="F:hydrolase activity"/>
    <property type="evidence" value="ECO:0007669"/>
    <property type="project" value="InterPro"/>
</dbReference>
<dbReference type="InterPro" id="IPR004843">
    <property type="entry name" value="Calcineurin-like_PHP"/>
</dbReference>
<feature type="domain" description="Calcineurin-like phosphoesterase" evidence="1">
    <location>
        <begin position="88"/>
        <end position="284"/>
    </location>
</feature>
<protein>
    <recommendedName>
        <fullName evidence="1">Calcineurin-like phosphoesterase domain-containing protein</fullName>
    </recommendedName>
</protein>
<evidence type="ECO:0000259" key="1">
    <source>
        <dbReference type="Pfam" id="PF00149"/>
    </source>
</evidence>
<sequence length="458" mass="51406">MASPQPTNTSQFSCMKTTLAVLFGLTALYSAHFFNLHLQFYSALQHPYVQRIIHIPFSDILRDLQLQKVESGKAQSYGGSALKAFSRHVVCVGDLHGDYPNALRVLNFSGVVDEQGNWSGKTDFFVQTGDIIDRGDDTIKLFTWMDRLRGQAIAAGGTVLSNLGNHEFMNAIGDWRYVYESEIKTFGTIEARQRMISNGRIGRSWAKNYTVTTRLPLHSYLGPPNTPYPPVRSQVHFEQDYDGSEVLEPSHIRELDLKDGPLSHVALSFVHGGLSPTYGALVPFPEKINEIGSSLLQKLQKREQPAPYPINPHYPGLPESATAEEHELYDSNGPLWYRGWAYEPEEKVCVDVEEVLKNTGTRRMIMGHTPDFHNIVSRCNGKIIIIDTGISHAYGGVLSALSVHYTLTPIIDPENTGEQQRWTEREVVKAVYEEFQHLVADEEREVVGKFTIQANTGN</sequence>
<dbReference type="OrthoDB" id="5976022at2759"/>
<dbReference type="Pfam" id="PF00149">
    <property type="entry name" value="Metallophos"/>
    <property type="match status" value="1"/>
</dbReference>
<dbReference type="AlphaFoldDB" id="A0A8H5MFM5"/>
<dbReference type="Proteomes" id="UP000518752">
    <property type="component" value="Unassembled WGS sequence"/>
</dbReference>
<keyword evidence="3" id="KW-1185">Reference proteome</keyword>
<evidence type="ECO:0000313" key="2">
    <source>
        <dbReference type="EMBL" id="KAF5392212.1"/>
    </source>
</evidence>